<dbReference type="Gene3D" id="3.30.2140.20">
    <property type="match status" value="1"/>
</dbReference>
<dbReference type="HOGENOM" id="CLU_008511_0_0_1"/>
<keyword evidence="5" id="KW-0804">Transcription</keyword>
<keyword evidence="4" id="KW-0238">DNA-binding</keyword>
<dbReference type="Proteomes" id="UP000030641">
    <property type="component" value="Unassembled WGS sequence"/>
</dbReference>
<dbReference type="GO" id="GO:0006351">
    <property type="term" value="P:DNA-templated transcription"/>
    <property type="evidence" value="ECO:0007669"/>
    <property type="project" value="InterPro"/>
</dbReference>
<dbReference type="GO" id="GO:0005634">
    <property type="term" value="C:nucleus"/>
    <property type="evidence" value="ECO:0007669"/>
    <property type="project" value="TreeGrafter"/>
</dbReference>
<evidence type="ECO:0000256" key="2">
    <source>
        <dbReference type="ARBA" id="ARBA00022723"/>
    </source>
</evidence>
<dbReference type="InterPro" id="IPR001138">
    <property type="entry name" value="Zn2Cys6_DnaBD"/>
</dbReference>
<dbReference type="Pfam" id="PF00172">
    <property type="entry name" value="Zn_clus"/>
    <property type="match status" value="1"/>
</dbReference>
<dbReference type="CDD" id="cd00067">
    <property type="entry name" value="GAL4"/>
    <property type="match status" value="1"/>
</dbReference>
<gene>
    <name evidence="9" type="ORF">AUEXF2481DRAFT_74045</name>
</gene>
<feature type="compositionally biased region" description="Polar residues" evidence="7">
    <location>
        <begin position="124"/>
        <end position="134"/>
    </location>
</feature>
<dbReference type="InterPro" id="IPR053710">
    <property type="entry name" value="Arylamine_NAT_domain_sf"/>
</dbReference>
<dbReference type="InParanoid" id="A0A074Y5R3"/>
<dbReference type="GO" id="GO:0008270">
    <property type="term" value="F:zinc ion binding"/>
    <property type="evidence" value="ECO:0007669"/>
    <property type="project" value="InterPro"/>
</dbReference>
<dbReference type="Pfam" id="PF04082">
    <property type="entry name" value="Fungal_trans"/>
    <property type="match status" value="1"/>
</dbReference>
<evidence type="ECO:0000256" key="7">
    <source>
        <dbReference type="SAM" id="MobiDB-lite"/>
    </source>
</evidence>
<dbReference type="OMA" id="ECRLNGF"/>
<keyword evidence="6" id="KW-0539">Nucleus</keyword>
<dbReference type="GO" id="GO:0000981">
    <property type="term" value="F:DNA-binding transcription factor activity, RNA polymerase II-specific"/>
    <property type="evidence" value="ECO:0007669"/>
    <property type="project" value="InterPro"/>
</dbReference>
<evidence type="ECO:0000256" key="6">
    <source>
        <dbReference type="ARBA" id="ARBA00023242"/>
    </source>
</evidence>
<dbReference type="GO" id="GO:0016407">
    <property type="term" value="F:acetyltransferase activity"/>
    <property type="evidence" value="ECO:0007669"/>
    <property type="project" value="InterPro"/>
</dbReference>
<dbReference type="GO" id="GO:0000978">
    <property type="term" value="F:RNA polymerase II cis-regulatory region sequence-specific DNA binding"/>
    <property type="evidence" value="ECO:0007669"/>
    <property type="project" value="TreeGrafter"/>
</dbReference>
<dbReference type="GO" id="GO:0000435">
    <property type="term" value="P:positive regulation of transcription from RNA polymerase II promoter by galactose"/>
    <property type="evidence" value="ECO:0007669"/>
    <property type="project" value="TreeGrafter"/>
</dbReference>
<dbReference type="CDD" id="cd12148">
    <property type="entry name" value="fungal_TF_MHR"/>
    <property type="match status" value="1"/>
</dbReference>
<evidence type="ECO:0000256" key="5">
    <source>
        <dbReference type="ARBA" id="ARBA00023163"/>
    </source>
</evidence>
<comment type="similarity">
    <text evidence="1">Belongs to the arylamine N-acetyltransferase family.</text>
</comment>
<evidence type="ECO:0000256" key="1">
    <source>
        <dbReference type="ARBA" id="ARBA00006547"/>
    </source>
</evidence>
<dbReference type="SMART" id="SM00066">
    <property type="entry name" value="GAL4"/>
    <property type="match status" value="1"/>
</dbReference>
<dbReference type="InterPro" id="IPR001447">
    <property type="entry name" value="Arylamine_N-AcTrfase"/>
</dbReference>
<dbReference type="GeneID" id="25371214"/>
<evidence type="ECO:0000313" key="9">
    <source>
        <dbReference type="EMBL" id="KEQ93060.1"/>
    </source>
</evidence>
<dbReference type="PANTHER" id="PTHR47424:SF3">
    <property type="entry name" value="REGULATORY PROTEIN GAL4"/>
    <property type="match status" value="1"/>
</dbReference>
<dbReference type="RefSeq" id="XP_013341647.1">
    <property type="nucleotide sequence ID" value="XM_013486193.1"/>
</dbReference>
<feature type="domain" description="Zn(2)-C6 fungal-type" evidence="8">
    <location>
        <begin position="30"/>
        <end position="60"/>
    </location>
</feature>
<dbReference type="InterPro" id="IPR002931">
    <property type="entry name" value="Transglutaminase-like"/>
</dbReference>
<feature type="region of interest" description="Disordered" evidence="7">
    <location>
        <begin position="104"/>
        <end position="135"/>
    </location>
</feature>
<dbReference type="PANTHER" id="PTHR47424">
    <property type="entry name" value="REGULATORY PROTEIN GAL4"/>
    <property type="match status" value="1"/>
</dbReference>
<organism evidence="9 10">
    <name type="scientific">Aureobasidium subglaciale (strain EXF-2481)</name>
    <name type="common">Aureobasidium pullulans var. subglaciale</name>
    <dbReference type="NCBI Taxonomy" id="1043005"/>
    <lineage>
        <taxon>Eukaryota</taxon>
        <taxon>Fungi</taxon>
        <taxon>Dikarya</taxon>
        <taxon>Ascomycota</taxon>
        <taxon>Pezizomycotina</taxon>
        <taxon>Dothideomycetes</taxon>
        <taxon>Dothideomycetidae</taxon>
        <taxon>Dothideales</taxon>
        <taxon>Saccotheciaceae</taxon>
        <taxon>Aureobasidium</taxon>
    </lineage>
</organism>
<sequence>MSAQGSGDAAEQGGQESAPSANKRRRIGLACNACRMRKSRCDGHRPSCSSCVSLDFECQYESSESATNVVVRKDYMTGLDQRMVNLERTVQRLNDVLKGHLSPCVDNRASSSARPPPNSFPSSQSDPDQGQTHVTGLEEPQDEDAVQENGMAMVFVEEHTSAFFGESSNINFTQLLLRAIATVRHPTTDIPSIIENLGSADEGNVASVYGQPHNGSIASATQDVSITSLPTTAEMNDLLDIYFNTSGVVFDFIHEETTRKTLAECSNNGFTKARRTWLGTLNMIFAMACMLDRDNLPSAKKRFEKSEVFYRRAIGLCGELSKHVISLEIVHYLLLVVLFCQGTQRSVQAWNNHGLLIRSAMALGLHSTVAGKNLDPIQEEYRRRTWVVIYCMDKVLSVAFGRPAGIADEQAVNRQPSSRLFRTTGMANNELDVAGDFLAVSFELYQVMSKSLVKQYATNAEYKESDPNDLLALQASVEFCKTLRIWSAGLPPYLGLCDPQSDILGENTRVNRLRVILTMRYHNLSILVHRPLLSATINHLFQKDRGALDEAPYFIQLAMAEAHECIRSAESTIDIVYAVITADPTSKNNLGVWYFTLYYVFTASLVISARLLWAQHEGIPPDLTAINHAKKLLKKAETIFQHLDYENSLVLSCWKYIHQLSLMCNFRDNASNPASVTDPFVTMPLDADDLEVYQLFASEMFDPSIFEHSSCGTASWEGMILKMSDPTLPTSLTQLPNDVDRRHYSSDELRKYFTRINLSRKYFDSPVLTDASLARTKEHGLPLLEALCRHHTCNVPFENLILHYSASKKVTLELSELYTWFVEKRRGGRCMENNSFFATVLRSLGYHVRNCGGRVSRAMSPFPEVRKTQAATYDGINHMLNLVRFEDEWYVVDVGMGAMGPNMPYPLRDGFETTSITPRVIRLQHRPITESYGDIDAPKMWCYDICYDPGHGEENKWIPTYCFTEMEFLPQDYEVMSWFTSTHGNSFFTRYVTATKMIMDAEEEKIVGSVTLFVDTIRESIGSERKVIKECKTEEERITSLSEIYGINLTQEDRDGLKAELRLA</sequence>
<evidence type="ECO:0000256" key="4">
    <source>
        <dbReference type="ARBA" id="ARBA00023125"/>
    </source>
</evidence>
<keyword evidence="3" id="KW-0805">Transcription regulation</keyword>
<dbReference type="InterPro" id="IPR038765">
    <property type="entry name" value="Papain-like_cys_pep_sf"/>
</dbReference>
<dbReference type="Pfam" id="PF00797">
    <property type="entry name" value="Acetyltransf_2"/>
    <property type="match status" value="1"/>
</dbReference>
<dbReference type="InterPro" id="IPR007219">
    <property type="entry name" value="XnlR_reg_dom"/>
</dbReference>
<protein>
    <recommendedName>
        <fullName evidence="8">Zn(2)-C6 fungal-type domain-containing protein</fullName>
    </recommendedName>
</protein>
<dbReference type="InterPro" id="IPR051127">
    <property type="entry name" value="Fungal_SecMet_Regulators"/>
</dbReference>
<evidence type="ECO:0000259" key="8">
    <source>
        <dbReference type="PROSITE" id="PS50048"/>
    </source>
</evidence>
<dbReference type="SMART" id="SM00906">
    <property type="entry name" value="Fungal_trans"/>
    <property type="match status" value="1"/>
</dbReference>
<dbReference type="FunCoup" id="A0A074Y5R3">
    <property type="interactions" value="492"/>
</dbReference>
<keyword evidence="10" id="KW-1185">Reference proteome</keyword>
<reference evidence="9 10" key="1">
    <citation type="journal article" date="2014" name="BMC Genomics">
        <title>Genome sequencing of four Aureobasidium pullulans varieties: biotechnological potential, stress tolerance, and description of new species.</title>
        <authorList>
            <person name="Gostin Ar C."/>
            <person name="Ohm R.A."/>
            <person name="Kogej T."/>
            <person name="Sonjak S."/>
            <person name="Turk M."/>
            <person name="Zajc J."/>
            <person name="Zalar P."/>
            <person name="Grube M."/>
            <person name="Sun H."/>
            <person name="Han J."/>
            <person name="Sharma A."/>
            <person name="Chiniquy J."/>
            <person name="Ngan C.Y."/>
            <person name="Lipzen A."/>
            <person name="Barry K."/>
            <person name="Grigoriev I.V."/>
            <person name="Gunde-Cimerman N."/>
        </authorList>
    </citation>
    <scope>NUCLEOTIDE SEQUENCE [LARGE SCALE GENOMIC DNA]</scope>
    <source>
        <strain evidence="9 10">EXF-2481</strain>
    </source>
</reference>
<dbReference type="SMART" id="SM00460">
    <property type="entry name" value="TGc"/>
    <property type="match status" value="1"/>
</dbReference>
<feature type="region of interest" description="Disordered" evidence="7">
    <location>
        <begin position="1"/>
        <end position="22"/>
    </location>
</feature>
<keyword evidence="2" id="KW-0479">Metal-binding</keyword>
<dbReference type="AlphaFoldDB" id="A0A074Y5R3"/>
<dbReference type="STRING" id="1043005.A0A074Y5R3"/>
<dbReference type="EMBL" id="KL584767">
    <property type="protein sequence ID" value="KEQ93060.1"/>
    <property type="molecule type" value="Genomic_DNA"/>
</dbReference>
<dbReference type="SUPFAM" id="SSF54001">
    <property type="entry name" value="Cysteine proteinases"/>
    <property type="match status" value="1"/>
</dbReference>
<evidence type="ECO:0000313" key="10">
    <source>
        <dbReference type="Proteomes" id="UP000030641"/>
    </source>
</evidence>
<dbReference type="Gene3D" id="4.10.240.10">
    <property type="entry name" value="Zn(2)-C6 fungal-type DNA-binding domain"/>
    <property type="match status" value="1"/>
</dbReference>
<dbReference type="SUPFAM" id="SSF57701">
    <property type="entry name" value="Zn2/Cys6 DNA-binding domain"/>
    <property type="match status" value="1"/>
</dbReference>
<evidence type="ECO:0000256" key="3">
    <source>
        <dbReference type="ARBA" id="ARBA00023015"/>
    </source>
</evidence>
<proteinExistence type="inferred from homology"/>
<dbReference type="InterPro" id="IPR036864">
    <property type="entry name" value="Zn2-C6_fun-type_DNA-bd_sf"/>
</dbReference>
<dbReference type="PROSITE" id="PS00463">
    <property type="entry name" value="ZN2_CY6_FUNGAL_1"/>
    <property type="match status" value="1"/>
</dbReference>
<dbReference type="PROSITE" id="PS50048">
    <property type="entry name" value="ZN2_CY6_FUNGAL_2"/>
    <property type="match status" value="1"/>
</dbReference>
<accession>A0A074Y5R3</accession>
<name>A0A074Y5R3_AURSE</name>
<dbReference type="OrthoDB" id="10260017at2759"/>